<reference evidence="13 15" key="1">
    <citation type="submission" date="2014-08" db="EMBL/GenBank/DDBJ databases">
        <title>Complete genome sequence of Corynebacterium flavescens OJ8(T)(=DSM 20296(T)), isolated from cheese.</title>
        <authorList>
            <person name="Ruckert C."/>
            <person name="Albersmeier A."/>
            <person name="Winkler A."/>
            <person name="Kalinowski J."/>
        </authorList>
    </citation>
    <scope>NUCLEOTIDE SEQUENCE [LARGE SCALE GENOMIC DNA]</scope>
    <source>
        <strain evidence="13 15">OJ8</strain>
    </source>
</reference>
<keyword evidence="8 10" id="KW-1133">Transmembrane helix</keyword>
<evidence type="ECO:0000313" key="16">
    <source>
        <dbReference type="Proteomes" id="UP000315353"/>
    </source>
</evidence>
<feature type="transmembrane region" description="Helical" evidence="10">
    <location>
        <begin position="29"/>
        <end position="48"/>
    </location>
</feature>
<evidence type="ECO:0000256" key="5">
    <source>
        <dbReference type="ARBA" id="ARBA00022692"/>
    </source>
</evidence>
<dbReference type="PANTHER" id="PTHR43394">
    <property type="entry name" value="ATP-DEPENDENT PERMEASE MDL1, MITOCHONDRIAL"/>
    <property type="match status" value="1"/>
</dbReference>
<dbReference type="FunFam" id="3.40.50.300:FF:001001">
    <property type="entry name" value="Multidrug ABC transporter ATP-binding protein"/>
    <property type="match status" value="1"/>
</dbReference>
<evidence type="ECO:0000259" key="12">
    <source>
        <dbReference type="PROSITE" id="PS50929"/>
    </source>
</evidence>
<dbReference type="PROSITE" id="PS50893">
    <property type="entry name" value="ABC_TRANSPORTER_2"/>
    <property type="match status" value="1"/>
</dbReference>
<keyword evidence="4" id="KW-0997">Cell inner membrane</keyword>
<feature type="transmembrane region" description="Helical" evidence="10">
    <location>
        <begin position="284"/>
        <end position="301"/>
    </location>
</feature>
<dbReference type="GO" id="GO:0005524">
    <property type="term" value="F:ATP binding"/>
    <property type="evidence" value="ECO:0007669"/>
    <property type="project" value="UniProtKB-KW"/>
</dbReference>
<dbReference type="PANTHER" id="PTHR43394:SF1">
    <property type="entry name" value="ATP-BINDING CASSETTE SUB-FAMILY B MEMBER 10, MITOCHONDRIAL"/>
    <property type="match status" value="1"/>
</dbReference>
<evidence type="ECO:0000259" key="11">
    <source>
        <dbReference type="PROSITE" id="PS50893"/>
    </source>
</evidence>
<feature type="transmembrane region" description="Helical" evidence="10">
    <location>
        <begin position="150"/>
        <end position="168"/>
    </location>
</feature>
<keyword evidence="7" id="KW-0067">ATP-binding</keyword>
<dbReference type="GO" id="GO:0016887">
    <property type="term" value="F:ATP hydrolysis activity"/>
    <property type="evidence" value="ECO:0007669"/>
    <property type="project" value="InterPro"/>
</dbReference>
<dbReference type="EMBL" id="CP009246">
    <property type="protein sequence ID" value="APT86802.1"/>
    <property type="molecule type" value="Genomic_DNA"/>
</dbReference>
<dbReference type="EMBL" id="BJNB01000006">
    <property type="protein sequence ID" value="GEB97158.1"/>
    <property type="molecule type" value="Genomic_DNA"/>
</dbReference>
<comment type="subcellular location">
    <subcellularLocation>
        <location evidence="1">Cell membrane</location>
        <topology evidence="1">Multi-pass membrane protein</topology>
    </subcellularLocation>
</comment>
<evidence type="ECO:0000313" key="14">
    <source>
        <dbReference type="EMBL" id="GEB97158.1"/>
    </source>
</evidence>
<dbReference type="GeneID" id="82880289"/>
<feature type="domain" description="ABC transmembrane type-1" evidence="12">
    <location>
        <begin position="30"/>
        <end position="317"/>
    </location>
</feature>
<dbReference type="Gene3D" id="1.20.1560.10">
    <property type="entry name" value="ABC transporter type 1, transmembrane domain"/>
    <property type="match status" value="1"/>
</dbReference>
<organism evidence="13 15">
    <name type="scientific">Corynebacterium flavescens</name>
    <dbReference type="NCBI Taxonomy" id="28028"/>
    <lineage>
        <taxon>Bacteria</taxon>
        <taxon>Bacillati</taxon>
        <taxon>Actinomycetota</taxon>
        <taxon>Actinomycetes</taxon>
        <taxon>Mycobacteriales</taxon>
        <taxon>Corynebacteriaceae</taxon>
        <taxon>Corynebacterium</taxon>
    </lineage>
</organism>
<dbReference type="AlphaFoldDB" id="A0A1L7CLU6"/>
<dbReference type="SUPFAM" id="SSF90123">
    <property type="entry name" value="ABC transporter transmembrane region"/>
    <property type="match status" value="1"/>
</dbReference>
<feature type="transmembrane region" description="Helical" evidence="10">
    <location>
        <begin position="68"/>
        <end position="96"/>
    </location>
</feature>
<dbReference type="GO" id="GO:0005886">
    <property type="term" value="C:plasma membrane"/>
    <property type="evidence" value="ECO:0007669"/>
    <property type="project" value="UniProtKB-SubCell"/>
</dbReference>
<evidence type="ECO:0000256" key="2">
    <source>
        <dbReference type="ARBA" id="ARBA00022448"/>
    </source>
</evidence>
<dbReference type="GO" id="GO:0015421">
    <property type="term" value="F:ABC-type oligopeptide transporter activity"/>
    <property type="evidence" value="ECO:0007669"/>
    <property type="project" value="TreeGrafter"/>
</dbReference>
<keyword evidence="15" id="KW-1185">Reference proteome</keyword>
<dbReference type="STRING" id="28028.CFLV_06125"/>
<proteinExistence type="predicted"/>
<evidence type="ECO:0000313" key="13">
    <source>
        <dbReference type="EMBL" id="APT86802.1"/>
    </source>
</evidence>
<keyword evidence="2" id="KW-0813">Transport</keyword>
<dbReference type="Pfam" id="PF00664">
    <property type="entry name" value="ABC_membrane"/>
    <property type="match status" value="1"/>
</dbReference>
<dbReference type="SMART" id="SM00382">
    <property type="entry name" value="AAA"/>
    <property type="match status" value="1"/>
</dbReference>
<dbReference type="SUPFAM" id="SSF52540">
    <property type="entry name" value="P-loop containing nucleoside triphosphate hydrolases"/>
    <property type="match status" value="1"/>
</dbReference>
<dbReference type="Proteomes" id="UP000315353">
    <property type="component" value="Unassembled WGS sequence"/>
</dbReference>
<keyword evidence="3" id="KW-1003">Cell membrane</keyword>
<evidence type="ECO:0000256" key="3">
    <source>
        <dbReference type="ARBA" id="ARBA00022475"/>
    </source>
</evidence>
<feature type="domain" description="ABC transporter" evidence="11">
    <location>
        <begin position="348"/>
        <end position="581"/>
    </location>
</feature>
<evidence type="ECO:0000256" key="6">
    <source>
        <dbReference type="ARBA" id="ARBA00022741"/>
    </source>
</evidence>
<dbReference type="InterPro" id="IPR003439">
    <property type="entry name" value="ABC_transporter-like_ATP-bd"/>
</dbReference>
<protein>
    <submittedName>
        <fullName evidence="14">ABC-type transport system ATPase</fullName>
    </submittedName>
    <submittedName>
        <fullName evidence="13">Multidrug ABC transporter ATPase</fullName>
    </submittedName>
</protein>
<keyword evidence="9 10" id="KW-0472">Membrane</keyword>
<dbReference type="Pfam" id="PF00005">
    <property type="entry name" value="ABC_tran"/>
    <property type="match status" value="1"/>
</dbReference>
<evidence type="ECO:0000256" key="8">
    <source>
        <dbReference type="ARBA" id="ARBA00022989"/>
    </source>
</evidence>
<dbReference type="CDD" id="cd07346">
    <property type="entry name" value="ABC_6TM_exporters"/>
    <property type="match status" value="1"/>
</dbReference>
<dbReference type="Proteomes" id="UP000185479">
    <property type="component" value="Chromosome"/>
</dbReference>
<evidence type="ECO:0000313" key="15">
    <source>
        <dbReference type="Proteomes" id="UP000185479"/>
    </source>
</evidence>
<gene>
    <name evidence="14" type="ORF">CFL01nite_06530</name>
    <name evidence="13" type="ORF">CFLV_06125</name>
</gene>
<dbReference type="InterPro" id="IPR011527">
    <property type="entry name" value="ABC1_TM_dom"/>
</dbReference>
<evidence type="ECO:0000256" key="9">
    <source>
        <dbReference type="ARBA" id="ARBA00023136"/>
    </source>
</evidence>
<keyword evidence="6" id="KW-0547">Nucleotide-binding</keyword>
<reference evidence="14 16" key="2">
    <citation type="submission" date="2019-06" db="EMBL/GenBank/DDBJ databases">
        <title>Whole genome shotgun sequence of Corynebacterium flavescens NBRC 14136.</title>
        <authorList>
            <person name="Hosoyama A."/>
            <person name="Uohara A."/>
            <person name="Ohji S."/>
            <person name="Ichikawa N."/>
        </authorList>
    </citation>
    <scope>NUCLEOTIDE SEQUENCE [LARGE SCALE GENOMIC DNA]</scope>
    <source>
        <strain evidence="14 16">NBRC 14136</strain>
    </source>
</reference>
<evidence type="ECO:0000256" key="1">
    <source>
        <dbReference type="ARBA" id="ARBA00004651"/>
    </source>
</evidence>
<keyword evidence="5 10" id="KW-0812">Transmembrane</keyword>
<evidence type="ECO:0000256" key="4">
    <source>
        <dbReference type="ARBA" id="ARBA00022519"/>
    </source>
</evidence>
<dbReference type="KEGG" id="cfc:CFLV_06125"/>
<dbReference type="InterPro" id="IPR027417">
    <property type="entry name" value="P-loop_NTPase"/>
</dbReference>
<dbReference type="RefSeq" id="WP_075729772.1">
    <property type="nucleotide sequence ID" value="NZ_BJNB01000006.1"/>
</dbReference>
<dbReference type="InterPro" id="IPR039421">
    <property type="entry name" value="Type_1_exporter"/>
</dbReference>
<dbReference type="Gene3D" id="3.40.50.300">
    <property type="entry name" value="P-loop containing nucleotide triphosphate hydrolases"/>
    <property type="match status" value="1"/>
</dbReference>
<dbReference type="PROSITE" id="PS50929">
    <property type="entry name" value="ABC_TM1F"/>
    <property type="match status" value="1"/>
</dbReference>
<sequence length="587" mass="62218">MRFPTAQWSQVWRVVGQQLSHLPGARRRFFLALAVLTLGAAANIMIPLQLGKIVDEVIAAGEPAQGLFAALGSIAGGLIAAAVAAAAFSAAGFYVLSRMTERIIANLREEMVGTALSLPAHRVEEAGSGDLVSRSTDDVAELSSAVTETVPVLASSAFAIVTTAVALVAMDWRFLLVVACAVPVYALAARNYLKAAPQRYANERAAMADRARRVLEAIRGRHTVRAYRMEPLMHERIREASSTVVKHGYHARRTMMVLQLWLTTVELLMLSTGLIIGYLVVQSGALSVGAVTAAMLMLIRLRGPLMGLMRVLDTIQSGYASLARIVGVVADPPLPTPASGAPAPGGRARMDDVSFRYDDKGWAVKDLSLDINPGQTVALVGASGAGKTTVAALLAGMRVPDSGEVTVDGVRVSALSDAERIARLAMISQDVYVFSGTLREDLALARPGASDEEMIDALQRVGAGWFEELADGLDTVVGARGLQLEPVEAQQLALARILLLDPKIVVMDEATAEAGSVGAGALEGAAQAVTSGRSALVVAHRLDQAARADRVLVMEDGQVVEEGTHSQLLDYGGRYCELWAAWQKGRE</sequence>
<evidence type="ECO:0000256" key="10">
    <source>
        <dbReference type="SAM" id="Phobius"/>
    </source>
</evidence>
<accession>A0A1L7CLU6</accession>
<feature type="transmembrane region" description="Helical" evidence="10">
    <location>
        <begin position="174"/>
        <end position="193"/>
    </location>
</feature>
<name>A0A1L7CLU6_CORFL</name>
<dbReference type="OrthoDB" id="9806127at2"/>
<dbReference type="InterPro" id="IPR003593">
    <property type="entry name" value="AAA+_ATPase"/>
</dbReference>
<dbReference type="InterPro" id="IPR036640">
    <property type="entry name" value="ABC1_TM_sf"/>
</dbReference>
<evidence type="ECO:0000256" key="7">
    <source>
        <dbReference type="ARBA" id="ARBA00022840"/>
    </source>
</evidence>